<dbReference type="InterPro" id="IPR041854">
    <property type="entry name" value="BFD-like_2Fe2S-bd_dom_sf"/>
</dbReference>
<evidence type="ECO:0000256" key="5">
    <source>
        <dbReference type="ARBA" id="ARBA00023004"/>
    </source>
</evidence>
<dbReference type="GO" id="GO:0051537">
    <property type="term" value="F:2 iron, 2 sulfur cluster binding"/>
    <property type="evidence" value="ECO:0007669"/>
    <property type="project" value="UniProtKB-KW"/>
</dbReference>
<comment type="caution">
    <text evidence="11">The sequence shown here is derived from an EMBL/GenBank/DDBJ whole genome shotgun (WGS) entry which is preliminary data.</text>
</comment>
<evidence type="ECO:0000256" key="7">
    <source>
        <dbReference type="ARBA" id="ARBA00034078"/>
    </source>
</evidence>
<name>A0A4R1ETA5_9GAMM</name>
<keyword evidence="4" id="KW-0249">Electron transport</keyword>
<evidence type="ECO:0000256" key="1">
    <source>
        <dbReference type="ARBA" id="ARBA00022448"/>
    </source>
</evidence>
<dbReference type="RefSeq" id="WP_131907641.1">
    <property type="nucleotide sequence ID" value="NZ_BAAAFU010000007.1"/>
</dbReference>
<protein>
    <recommendedName>
        <fullName evidence="8">Bacterioferritin-associated ferredoxin</fullName>
    </recommendedName>
</protein>
<evidence type="ECO:0000256" key="2">
    <source>
        <dbReference type="ARBA" id="ARBA00022714"/>
    </source>
</evidence>
<accession>A0A4R1ETA5</accession>
<evidence type="ECO:0000256" key="3">
    <source>
        <dbReference type="ARBA" id="ARBA00022723"/>
    </source>
</evidence>
<evidence type="ECO:0000256" key="8">
    <source>
        <dbReference type="ARBA" id="ARBA00039386"/>
    </source>
</evidence>
<organism evidence="11 12">
    <name type="scientific">Cocleimonas flava</name>
    <dbReference type="NCBI Taxonomy" id="634765"/>
    <lineage>
        <taxon>Bacteria</taxon>
        <taxon>Pseudomonadati</taxon>
        <taxon>Pseudomonadota</taxon>
        <taxon>Gammaproteobacteria</taxon>
        <taxon>Thiotrichales</taxon>
        <taxon>Thiotrichaceae</taxon>
        <taxon>Cocleimonas</taxon>
    </lineage>
</organism>
<evidence type="ECO:0000256" key="6">
    <source>
        <dbReference type="ARBA" id="ARBA00023014"/>
    </source>
</evidence>
<evidence type="ECO:0000259" key="10">
    <source>
        <dbReference type="Pfam" id="PF04324"/>
    </source>
</evidence>
<keyword evidence="3" id="KW-0479">Metal-binding</keyword>
<keyword evidence="5" id="KW-0408">Iron</keyword>
<sequence>MYVCNCNAVTVKQIKRALSEGCNGYEGICNKLGVGSCCGKCREHACEVIDEHIVEMSSLKTLTTQNTSLAASPNILAAV</sequence>
<dbReference type="PANTHER" id="PTHR37424">
    <property type="entry name" value="BACTERIOFERRITIN-ASSOCIATED FERREDOXIN"/>
    <property type="match status" value="1"/>
</dbReference>
<keyword evidence="12" id="KW-1185">Reference proteome</keyword>
<dbReference type="Proteomes" id="UP000294887">
    <property type="component" value="Unassembled WGS sequence"/>
</dbReference>
<proteinExistence type="inferred from homology"/>
<gene>
    <name evidence="11" type="ORF">EV695_3900</name>
</gene>
<dbReference type="EMBL" id="SMFQ01000005">
    <property type="protein sequence ID" value="TCJ83162.1"/>
    <property type="molecule type" value="Genomic_DNA"/>
</dbReference>
<feature type="domain" description="BFD-like [2Fe-2S]-binding" evidence="10">
    <location>
        <begin position="2"/>
        <end position="51"/>
    </location>
</feature>
<evidence type="ECO:0000256" key="9">
    <source>
        <dbReference type="ARBA" id="ARBA00046332"/>
    </source>
</evidence>
<keyword evidence="6" id="KW-0411">Iron-sulfur</keyword>
<comment type="cofactor">
    <cofactor evidence="7">
        <name>[2Fe-2S] cluster</name>
        <dbReference type="ChEBI" id="CHEBI:190135"/>
    </cofactor>
</comment>
<evidence type="ECO:0000313" key="12">
    <source>
        <dbReference type="Proteomes" id="UP000294887"/>
    </source>
</evidence>
<evidence type="ECO:0000256" key="4">
    <source>
        <dbReference type="ARBA" id="ARBA00022982"/>
    </source>
</evidence>
<evidence type="ECO:0000313" key="11">
    <source>
        <dbReference type="EMBL" id="TCJ83162.1"/>
    </source>
</evidence>
<dbReference type="Gene3D" id="1.10.10.1100">
    <property type="entry name" value="BFD-like [2Fe-2S]-binding domain"/>
    <property type="match status" value="1"/>
</dbReference>
<reference evidence="11 12" key="1">
    <citation type="submission" date="2019-03" db="EMBL/GenBank/DDBJ databases">
        <title>Genomic Encyclopedia of Type Strains, Phase IV (KMG-IV): sequencing the most valuable type-strain genomes for metagenomic binning, comparative biology and taxonomic classification.</title>
        <authorList>
            <person name="Goeker M."/>
        </authorList>
    </citation>
    <scope>NUCLEOTIDE SEQUENCE [LARGE SCALE GENOMIC DNA]</scope>
    <source>
        <strain evidence="11 12">DSM 24830</strain>
    </source>
</reference>
<dbReference type="GO" id="GO:0046872">
    <property type="term" value="F:metal ion binding"/>
    <property type="evidence" value="ECO:0007669"/>
    <property type="project" value="UniProtKB-KW"/>
</dbReference>
<keyword evidence="2" id="KW-0001">2Fe-2S</keyword>
<dbReference type="PANTHER" id="PTHR37424:SF1">
    <property type="entry name" value="BACTERIOFERRITIN-ASSOCIATED FERREDOXIN"/>
    <property type="match status" value="1"/>
</dbReference>
<dbReference type="AlphaFoldDB" id="A0A4R1ETA5"/>
<dbReference type="InterPro" id="IPR007419">
    <property type="entry name" value="BFD-like_2Fe2S-bd_dom"/>
</dbReference>
<keyword evidence="1" id="KW-0813">Transport</keyword>
<dbReference type="InterPro" id="IPR052371">
    <property type="entry name" value="BFD-associated_ferredoxin"/>
</dbReference>
<comment type="similarity">
    <text evidence="9">Belongs to the Bfd family.</text>
</comment>
<dbReference type="Pfam" id="PF04324">
    <property type="entry name" value="Fer2_BFD"/>
    <property type="match status" value="1"/>
</dbReference>
<dbReference type="OrthoDB" id="9815350at2"/>